<feature type="transmembrane region" description="Helical" evidence="2">
    <location>
        <begin position="50"/>
        <end position="72"/>
    </location>
</feature>
<accession>A0A9P5A782</accession>
<evidence type="ECO:0000313" key="4">
    <source>
        <dbReference type="Proteomes" id="UP000730481"/>
    </source>
</evidence>
<name>A0A9P5A782_9HYPO</name>
<reference evidence="3" key="1">
    <citation type="journal article" date="2017" name="Mycologia">
        <title>Fusarium algeriense, sp. nov., a novel toxigenic crown rot pathogen of durum wheat from Algeria is nested in the Fusarium burgessii species complex.</title>
        <authorList>
            <person name="Laraba I."/>
            <person name="Keddad A."/>
            <person name="Boureghda H."/>
            <person name="Abdallah N."/>
            <person name="Vaughan M.M."/>
            <person name="Proctor R.H."/>
            <person name="Busman M."/>
            <person name="O'Donnell K."/>
        </authorList>
    </citation>
    <scope>NUCLEOTIDE SEQUENCE</scope>
    <source>
        <strain evidence="3">NRRL 25174</strain>
    </source>
</reference>
<evidence type="ECO:0000313" key="3">
    <source>
        <dbReference type="EMBL" id="KAF4333228.1"/>
    </source>
</evidence>
<organism evidence="3 4">
    <name type="scientific">Fusarium beomiforme</name>
    <dbReference type="NCBI Taxonomy" id="44412"/>
    <lineage>
        <taxon>Eukaryota</taxon>
        <taxon>Fungi</taxon>
        <taxon>Dikarya</taxon>
        <taxon>Ascomycota</taxon>
        <taxon>Pezizomycotina</taxon>
        <taxon>Sordariomycetes</taxon>
        <taxon>Hypocreomycetidae</taxon>
        <taxon>Hypocreales</taxon>
        <taxon>Nectriaceae</taxon>
        <taxon>Fusarium</taxon>
        <taxon>Fusarium burgessii species complex</taxon>
    </lineage>
</organism>
<proteinExistence type="predicted"/>
<comment type="caution">
    <text evidence="3">The sequence shown here is derived from an EMBL/GenBank/DDBJ whole genome shotgun (WGS) entry which is preliminary data.</text>
</comment>
<keyword evidence="2" id="KW-0472">Membrane</keyword>
<feature type="compositionally biased region" description="Basic and acidic residues" evidence="1">
    <location>
        <begin position="79"/>
        <end position="89"/>
    </location>
</feature>
<feature type="compositionally biased region" description="Low complexity" evidence="1">
    <location>
        <begin position="125"/>
        <end position="135"/>
    </location>
</feature>
<dbReference type="OrthoDB" id="5125452at2759"/>
<protein>
    <submittedName>
        <fullName evidence="3">Uncharacterized protein</fullName>
    </submittedName>
</protein>
<reference evidence="3" key="2">
    <citation type="submission" date="2020-02" db="EMBL/GenBank/DDBJ databases">
        <title>Identification and distribution of gene clusters putatively required for synthesis of sphingolipid metabolism inhibitors in phylogenetically diverse species of the filamentous fungus Fusarium.</title>
        <authorList>
            <person name="Kim H.-S."/>
            <person name="Busman M."/>
            <person name="Brown D.W."/>
            <person name="Divon H."/>
            <person name="Uhlig S."/>
            <person name="Proctor R.H."/>
        </authorList>
    </citation>
    <scope>NUCLEOTIDE SEQUENCE</scope>
    <source>
        <strain evidence="3">NRRL 25174</strain>
    </source>
</reference>
<dbReference type="AlphaFoldDB" id="A0A9P5A782"/>
<dbReference type="EMBL" id="PVQB02000885">
    <property type="protein sequence ID" value="KAF4333228.1"/>
    <property type="molecule type" value="Genomic_DNA"/>
</dbReference>
<evidence type="ECO:0000256" key="2">
    <source>
        <dbReference type="SAM" id="Phobius"/>
    </source>
</evidence>
<keyword evidence="2" id="KW-0812">Transmembrane</keyword>
<keyword evidence="2" id="KW-1133">Transmembrane helix</keyword>
<keyword evidence="4" id="KW-1185">Reference proteome</keyword>
<feature type="region of interest" description="Disordered" evidence="1">
    <location>
        <begin position="79"/>
        <end position="165"/>
    </location>
</feature>
<sequence length="165" mass="18324">MILDKEIGALASRAEKMGITRVLPREAKETCRNDQFSNTCEKPGMSTGEILLILFIASTVVALGVVALLCVLHRRRKRLDALEDPKDTQELDDYGIAPIKQKPANMPRAPPPTYERSQDRKTEMNANANATTNDNWSRQRDSTDSLTPSLRQAMGVTPRDTLANS</sequence>
<gene>
    <name evidence="3" type="ORF">FBEOM_12963</name>
</gene>
<dbReference type="Proteomes" id="UP000730481">
    <property type="component" value="Unassembled WGS sequence"/>
</dbReference>
<evidence type="ECO:0000256" key="1">
    <source>
        <dbReference type="SAM" id="MobiDB-lite"/>
    </source>
</evidence>